<reference evidence="3 4" key="1">
    <citation type="submission" date="2020-08" db="EMBL/GenBank/DDBJ databases">
        <title>Genomic Encyclopedia of Type Strains, Phase IV (KMG-IV): sequencing the most valuable type-strain genomes for metagenomic binning, comparative biology and taxonomic classification.</title>
        <authorList>
            <person name="Goeker M."/>
        </authorList>
    </citation>
    <scope>NUCLEOTIDE SEQUENCE [LARGE SCALE GENOMIC DNA]</scope>
    <source>
        <strain evidence="3 4">DSM 26736</strain>
    </source>
</reference>
<evidence type="ECO:0000259" key="2">
    <source>
        <dbReference type="Pfam" id="PF13628"/>
    </source>
</evidence>
<feature type="chain" id="PRO_5032284548" evidence="1">
    <location>
        <begin position="23"/>
        <end position="194"/>
    </location>
</feature>
<keyword evidence="4" id="KW-1185">Reference proteome</keyword>
<keyword evidence="1" id="KW-0732">Signal</keyword>
<proteinExistence type="predicted"/>
<dbReference type="PANTHER" id="PTHR38593:SF1">
    <property type="entry name" value="BLR2558 PROTEIN"/>
    <property type="match status" value="1"/>
</dbReference>
<gene>
    <name evidence="3" type="ORF">FHT02_002596</name>
</gene>
<protein>
    <submittedName>
        <fullName evidence="3">Putative membrane protein</fullName>
    </submittedName>
</protein>
<dbReference type="AlphaFoldDB" id="A0A840YQU1"/>
<evidence type="ECO:0000313" key="3">
    <source>
        <dbReference type="EMBL" id="MBB5711352.1"/>
    </source>
</evidence>
<dbReference type="Proteomes" id="UP000527143">
    <property type="component" value="Unassembled WGS sequence"/>
</dbReference>
<sequence>MKALMVAAGAAMLLAGCTSATEADVPVAAADPMSPLSAPGYMAMAASSDLFEIESSRLALQRSRNPQVRQFAQMMIDHHTRTSADLMAVARQTGMNPPPPQMLPPQMDAMARLQSAGPMDFDAAYKREQIAAHQQALMLHQNYAAQGDMEPFRMAASRTVPIIQSHLDQAQMLPDYAPAPAPMPAPAGSGERGR</sequence>
<dbReference type="PROSITE" id="PS51257">
    <property type="entry name" value="PROKAR_LIPOPROTEIN"/>
    <property type="match status" value="1"/>
</dbReference>
<comment type="caution">
    <text evidence="3">The sequence shown here is derived from an EMBL/GenBank/DDBJ whole genome shotgun (WGS) entry which is preliminary data.</text>
</comment>
<evidence type="ECO:0000256" key="1">
    <source>
        <dbReference type="SAM" id="SignalP"/>
    </source>
</evidence>
<dbReference type="Pfam" id="PF13628">
    <property type="entry name" value="DUF4142"/>
    <property type="match status" value="1"/>
</dbReference>
<organism evidence="3 4">
    <name type="scientific">Sphingomonas xinjiangensis</name>
    <dbReference type="NCBI Taxonomy" id="643568"/>
    <lineage>
        <taxon>Bacteria</taxon>
        <taxon>Pseudomonadati</taxon>
        <taxon>Pseudomonadota</taxon>
        <taxon>Alphaproteobacteria</taxon>
        <taxon>Sphingomonadales</taxon>
        <taxon>Sphingomonadaceae</taxon>
        <taxon>Sphingomonas</taxon>
    </lineage>
</organism>
<dbReference type="EMBL" id="JACIJF010000007">
    <property type="protein sequence ID" value="MBB5711352.1"/>
    <property type="molecule type" value="Genomic_DNA"/>
</dbReference>
<evidence type="ECO:0000313" key="4">
    <source>
        <dbReference type="Proteomes" id="UP000527143"/>
    </source>
</evidence>
<dbReference type="RefSeq" id="WP_184088121.1">
    <property type="nucleotide sequence ID" value="NZ_JACIJF010000007.1"/>
</dbReference>
<feature type="signal peptide" evidence="1">
    <location>
        <begin position="1"/>
        <end position="22"/>
    </location>
</feature>
<dbReference type="InterPro" id="IPR025419">
    <property type="entry name" value="DUF4142"/>
</dbReference>
<dbReference type="InterPro" id="IPR012347">
    <property type="entry name" value="Ferritin-like"/>
</dbReference>
<accession>A0A840YQU1</accession>
<dbReference type="PANTHER" id="PTHR38593">
    <property type="entry name" value="BLR2558 PROTEIN"/>
    <property type="match status" value="1"/>
</dbReference>
<feature type="domain" description="DUF4142" evidence="2">
    <location>
        <begin position="40"/>
        <end position="173"/>
    </location>
</feature>
<name>A0A840YQU1_9SPHN</name>
<dbReference type="Gene3D" id="1.20.1260.10">
    <property type="match status" value="1"/>
</dbReference>